<feature type="region of interest" description="Disordered" evidence="1">
    <location>
        <begin position="1"/>
        <end position="21"/>
    </location>
</feature>
<protein>
    <submittedName>
        <fullName evidence="2">Uncharacterized protein</fullName>
    </submittedName>
</protein>
<keyword evidence="2" id="KW-0614">Plasmid</keyword>
<dbReference type="EMBL" id="LT984814">
    <property type="protein sequence ID" value="SPD67662.1"/>
    <property type="molecule type" value="Genomic_DNA"/>
</dbReference>
<sequence>MRRRTMRCAASMPGAPHAWPAGAQSGQAPAIWQHVLHGMASRCGWRSSDCVIGAVGSETLRTSCVHSIEPPWPDNPYIPIPGTEASDVAVRRPAGTSVLHLAVRAGASEAQAGVSLPHHQDRMRRQRRHVAPPIP</sequence>
<feature type="compositionally biased region" description="Basic residues" evidence="1">
    <location>
        <begin position="121"/>
        <end position="135"/>
    </location>
</feature>
<feature type="region of interest" description="Disordered" evidence="1">
    <location>
        <begin position="110"/>
        <end position="135"/>
    </location>
</feature>
<proteinExistence type="predicted"/>
<evidence type="ECO:0000256" key="1">
    <source>
        <dbReference type="SAM" id="MobiDB-lite"/>
    </source>
</evidence>
<gene>
    <name evidence="2" type="ORF">CBM2636_MP20512</name>
</gene>
<evidence type="ECO:0000313" key="2">
    <source>
        <dbReference type="EMBL" id="SPD67662.1"/>
    </source>
</evidence>
<accession>A0A9Q7XUM5</accession>
<name>A0A9Q7XUM5_9BURK</name>
<dbReference type="Proteomes" id="UP000254259">
    <property type="component" value="Plasmid CBM2636_mp"/>
</dbReference>
<organism evidence="2 3">
    <name type="scientific">Cupriavidus taiwanensis</name>
    <dbReference type="NCBI Taxonomy" id="164546"/>
    <lineage>
        <taxon>Bacteria</taxon>
        <taxon>Pseudomonadati</taxon>
        <taxon>Pseudomonadota</taxon>
        <taxon>Betaproteobacteria</taxon>
        <taxon>Burkholderiales</taxon>
        <taxon>Burkholderiaceae</taxon>
        <taxon>Cupriavidus</taxon>
    </lineage>
</organism>
<reference evidence="2 3" key="1">
    <citation type="submission" date="2018-01" db="EMBL/GenBank/DDBJ databases">
        <authorList>
            <person name="Clerissi C."/>
        </authorList>
    </citation>
    <scope>NUCLEOTIDE SEQUENCE [LARGE SCALE GENOMIC DNA]</scope>
    <source>
        <strain evidence="2">Cupriavidus taiwanensis SWF 66322</strain>
        <plasmid evidence="3">cbm2636_mp</plasmid>
    </source>
</reference>
<dbReference type="AlphaFoldDB" id="A0A9Q7XUM5"/>
<geneLocation type="plasmid" evidence="3">
    <name>cbm2636_mp</name>
</geneLocation>
<evidence type="ECO:0000313" key="3">
    <source>
        <dbReference type="Proteomes" id="UP000254259"/>
    </source>
</evidence>